<dbReference type="PANTHER" id="PTHR33164:SF43">
    <property type="entry name" value="HTH-TYPE TRANSCRIPTIONAL REPRESSOR YETL"/>
    <property type="match status" value="1"/>
</dbReference>
<dbReference type="OrthoDB" id="32523at2"/>
<dbReference type="GO" id="GO:0006950">
    <property type="term" value="P:response to stress"/>
    <property type="evidence" value="ECO:0007669"/>
    <property type="project" value="TreeGrafter"/>
</dbReference>
<evidence type="ECO:0000313" key="2">
    <source>
        <dbReference type="EMBL" id="RAK58543.1"/>
    </source>
</evidence>
<dbReference type="CDD" id="cd00090">
    <property type="entry name" value="HTH_ARSR"/>
    <property type="match status" value="1"/>
</dbReference>
<dbReference type="Proteomes" id="UP000249842">
    <property type="component" value="Unassembled WGS sequence"/>
</dbReference>
<feature type="domain" description="HTH marR-type" evidence="1">
    <location>
        <begin position="26"/>
        <end position="159"/>
    </location>
</feature>
<dbReference type="SMART" id="SM00347">
    <property type="entry name" value="HTH_MARR"/>
    <property type="match status" value="1"/>
</dbReference>
<sequence>MASERRASERRRFPPGVELREAISLREFLPYRIHHLASKVAMPPPFELPDGRIIRAREWRVILQLAARGPLTNGELAELVGMDAATITRVAQHLGDLGLVTAKVSSTDRRKQIVSLTPAGAEAHDLIAPGRREAAEAMIAGLDAPEREQLFQLLDKLEAHLSGLGAVADDAHWES</sequence>
<dbReference type="InterPro" id="IPR011991">
    <property type="entry name" value="ArsR-like_HTH"/>
</dbReference>
<dbReference type="SUPFAM" id="SSF46785">
    <property type="entry name" value="Winged helix' DNA-binding domain"/>
    <property type="match status" value="1"/>
</dbReference>
<dbReference type="AlphaFoldDB" id="A0A328AU33"/>
<reference evidence="3" key="1">
    <citation type="submission" date="2018-05" db="EMBL/GenBank/DDBJ databases">
        <authorList>
            <person name="Li X."/>
        </authorList>
    </citation>
    <scope>NUCLEOTIDE SEQUENCE [LARGE SCALE GENOMIC DNA]</scope>
    <source>
        <strain evidence="3">HKS-05</strain>
    </source>
</reference>
<dbReference type="RefSeq" id="WP_111455835.1">
    <property type="nucleotide sequence ID" value="NZ_QFYP01000001.1"/>
</dbReference>
<dbReference type="PANTHER" id="PTHR33164">
    <property type="entry name" value="TRANSCRIPTIONAL REGULATOR, MARR FAMILY"/>
    <property type="match status" value="1"/>
</dbReference>
<accession>A0A328AU33</accession>
<dbReference type="InterPro" id="IPR036390">
    <property type="entry name" value="WH_DNA-bd_sf"/>
</dbReference>
<keyword evidence="3" id="KW-1185">Reference proteome</keyword>
<dbReference type="EMBL" id="QFYP01000001">
    <property type="protein sequence ID" value="RAK58543.1"/>
    <property type="molecule type" value="Genomic_DNA"/>
</dbReference>
<comment type="caution">
    <text evidence="2">The sequence shown here is derived from an EMBL/GenBank/DDBJ whole genome shotgun (WGS) entry which is preliminary data.</text>
</comment>
<gene>
    <name evidence="2" type="ORF">DJ021_01375</name>
</gene>
<dbReference type="PRINTS" id="PR00598">
    <property type="entry name" value="HTHMARR"/>
</dbReference>
<protein>
    <recommendedName>
        <fullName evidence="1">HTH marR-type domain-containing protein</fullName>
    </recommendedName>
</protein>
<dbReference type="InterPro" id="IPR000835">
    <property type="entry name" value="HTH_MarR-typ"/>
</dbReference>
<evidence type="ECO:0000313" key="3">
    <source>
        <dbReference type="Proteomes" id="UP000249842"/>
    </source>
</evidence>
<dbReference type="Pfam" id="PF12802">
    <property type="entry name" value="MarR_2"/>
    <property type="match status" value="1"/>
</dbReference>
<dbReference type="Gene3D" id="1.10.10.10">
    <property type="entry name" value="Winged helix-like DNA-binding domain superfamily/Winged helix DNA-binding domain"/>
    <property type="match status" value="1"/>
</dbReference>
<dbReference type="InterPro" id="IPR039422">
    <property type="entry name" value="MarR/SlyA-like"/>
</dbReference>
<evidence type="ECO:0000259" key="1">
    <source>
        <dbReference type="PROSITE" id="PS50995"/>
    </source>
</evidence>
<proteinExistence type="predicted"/>
<name>A0A328AU33_9CAUL</name>
<organism evidence="2 3">
    <name type="scientific">Phenylobacterium hankyongense</name>
    <dbReference type="NCBI Taxonomy" id="1813876"/>
    <lineage>
        <taxon>Bacteria</taxon>
        <taxon>Pseudomonadati</taxon>
        <taxon>Pseudomonadota</taxon>
        <taxon>Alphaproteobacteria</taxon>
        <taxon>Caulobacterales</taxon>
        <taxon>Caulobacteraceae</taxon>
        <taxon>Phenylobacterium</taxon>
    </lineage>
</organism>
<dbReference type="PROSITE" id="PS50995">
    <property type="entry name" value="HTH_MARR_2"/>
    <property type="match status" value="1"/>
</dbReference>
<dbReference type="GO" id="GO:0003700">
    <property type="term" value="F:DNA-binding transcription factor activity"/>
    <property type="evidence" value="ECO:0007669"/>
    <property type="project" value="InterPro"/>
</dbReference>
<dbReference type="InterPro" id="IPR036388">
    <property type="entry name" value="WH-like_DNA-bd_sf"/>
</dbReference>